<dbReference type="CDD" id="cd01066">
    <property type="entry name" value="APP_MetAP"/>
    <property type="match status" value="1"/>
</dbReference>
<dbReference type="PANTHER" id="PTHR46112">
    <property type="entry name" value="AMINOPEPTIDASE"/>
    <property type="match status" value="1"/>
</dbReference>
<feature type="domain" description="Peptidase M24" evidence="1">
    <location>
        <begin position="169"/>
        <end position="376"/>
    </location>
</feature>
<dbReference type="Gene3D" id="3.40.350.10">
    <property type="entry name" value="Creatinase/prolidase N-terminal domain"/>
    <property type="match status" value="1"/>
</dbReference>
<dbReference type="InterPro" id="IPR029149">
    <property type="entry name" value="Creatin/AminoP/Spt16_N"/>
</dbReference>
<dbReference type="STRING" id="930128.SAMN05192532_102656"/>
<dbReference type="Gene3D" id="3.90.230.10">
    <property type="entry name" value="Creatinase/methionine aminopeptidase superfamily"/>
    <property type="match status" value="1"/>
</dbReference>
<keyword evidence="4" id="KW-1185">Reference proteome</keyword>
<organism evidence="3 4">
    <name type="scientific">Alteribacillus iranensis</name>
    <dbReference type="NCBI Taxonomy" id="930128"/>
    <lineage>
        <taxon>Bacteria</taxon>
        <taxon>Bacillati</taxon>
        <taxon>Bacillota</taxon>
        <taxon>Bacilli</taxon>
        <taxon>Bacillales</taxon>
        <taxon>Bacillaceae</taxon>
        <taxon>Alteribacillus</taxon>
    </lineage>
</organism>
<reference evidence="3 4" key="1">
    <citation type="submission" date="2016-10" db="EMBL/GenBank/DDBJ databases">
        <authorList>
            <person name="de Groot N.N."/>
        </authorList>
    </citation>
    <scope>NUCLEOTIDE SEQUENCE [LARGE SCALE GENOMIC DNA]</scope>
    <source>
        <strain evidence="3 4">DSM 23995</strain>
    </source>
</reference>
<dbReference type="RefSeq" id="WP_091659527.1">
    <property type="nucleotide sequence ID" value="NZ_FONT01000002.1"/>
</dbReference>
<dbReference type="Proteomes" id="UP000199516">
    <property type="component" value="Unassembled WGS sequence"/>
</dbReference>
<sequence length="391" mass="43811">MRSLKKFSKAEYGERLQKVKKKMEKKGLDALFISDPANMNYLTGYDGWSFYVPQMVLVFLEDEEPYWFGRAQDANGARATAWLSPSQLLSYSDEYVHAKSKHPMEVLAAWVKEKKKNIKRVGVEMDAYYFSPRAFECLQTGCFWINFADAQHVVNEIRMIKSDQEILYMKKAGTIAERAMKAGVDVAKEGARVCDIAAAIAQAQISGTPDAGGDYPSIVPLIPAGSLTFAPHVTWTDERLKQGDPLIIELAGCFHRYHAPLARTVTVGKMGDRFLSLVRAVMEGIEAVLEQIKPGITCEEVEDTWQRVIKKHGFTKDSRIGYSIGLNYPPDWGEHTASLRPGDQTILQPNMAFHLMPGVWLDDIGVEISESFVVTENGCETLSQFPRLLSS</sequence>
<dbReference type="PANTHER" id="PTHR46112:SF2">
    <property type="entry name" value="XAA-PRO AMINOPEPTIDASE P-RELATED"/>
    <property type="match status" value="1"/>
</dbReference>
<protein>
    <submittedName>
        <fullName evidence="3">Xaa-Pro dipeptidase</fullName>
    </submittedName>
</protein>
<evidence type="ECO:0000313" key="4">
    <source>
        <dbReference type="Proteomes" id="UP000199516"/>
    </source>
</evidence>
<dbReference type="OrthoDB" id="9806388at2"/>
<dbReference type="InterPro" id="IPR000994">
    <property type="entry name" value="Pept_M24"/>
</dbReference>
<evidence type="ECO:0000259" key="1">
    <source>
        <dbReference type="Pfam" id="PF00557"/>
    </source>
</evidence>
<evidence type="ECO:0000259" key="2">
    <source>
        <dbReference type="Pfam" id="PF01321"/>
    </source>
</evidence>
<evidence type="ECO:0000313" key="3">
    <source>
        <dbReference type="EMBL" id="SFE62551.1"/>
    </source>
</evidence>
<dbReference type="EMBL" id="FONT01000002">
    <property type="protein sequence ID" value="SFE62551.1"/>
    <property type="molecule type" value="Genomic_DNA"/>
</dbReference>
<accession>A0A1I2C2F1</accession>
<feature type="domain" description="Creatinase N-terminal" evidence="2">
    <location>
        <begin position="15"/>
        <end position="160"/>
    </location>
</feature>
<gene>
    <name evidence="3" type="ORF">SAMN05192532_102656</name>
</gene>
<dbReference type="SUPFAM" id="SSF55920">
    <property type="entry name" value="Creatinase/aminopeptidase"/>
    <property type="match status" value="1"/>
</dbReference>
<dbReference type="SUPFAM" id="SSF53092">
    <property type="entry name" value="Creatinase/prolidase N-terminal domain"/>
    <property type="match status" value="1"/>
</dbReference>
<dbReference type="Pfam" id="PF01321">
    <property type="entry name" value="Creatinase_N"/>
    <property type="match status" value="1"/>
</dbReference>
<proteinExistence type="predicted"/>
<dbReference type="InterPro" id="IPR036005">
    <property type="entry name" value="Creatinase/aminopeptidase-like"/>
</dbReference>
<dbReference type="InterPro" id="IPR000587">
    <property type="entry name" value="Creatinase_N"/>
</dbReference>
<dbReference type="InterPro" id="IPR050659">
    <property type="entry name" value="Peptidase_M24B"/>
</dbReference>
<name>A0A1I2C2F1_9BACI</name>
<dbReference type="Pfam" id="PF00557">
    <property type="entry name" value="Peptidase_M24"/>
    <property type="match status" value="1"/>
</dbReference>
<dbReference type="AlphaFoldDB" id="A0A1I2C2F1"/>